<feature type="signal peptide" evidence="4">
    <location>
        <begin position="1"/>
        <end position="19"/>
    </location>
</feature>
<reference evidence="7" key="1">
    <citation type="journal article" date="2023" name="Commun. Biol.">
        <title>Genome analysis of Parmales, the sister group of diatoms, reveals the evolutionary specialization of diatoms from phago-mixotrophs to photoautotrophs.</title>
        <authorList>
            <person name="Ban H."/>
            <person name="Sato S."/>
            <person name="Yoshikawa S."/>
            <person name="Yamada K."/>
            <person name="Nakamura Y."/>
            <person name="Ichinomiya M."/>
            <person name="Sato N."/>
            <person name="Blanc-Mathieu R."/>
            <person name="Endo H."/>
            <person name="Kuwata A."/>
            <person name="Ogata H."/>
        </authorList>
    </citation>
    <scope>NUCLEOTIDE SEQUENCE [LARGE SCALE GENOMIC DNA]</scope>
</reference>
<evidence type="ECO:0000313" key="6">
    <source>
        <dbReference type="EMBL" id="GMI21065.1"/>
    </source>
</evidence>
<dbReference type="InterPro" id="IPR029000">
    <property type="entry name" value="Cyclophilin-like_dom_sf"/>
</dbReference>
<dbReference type="OrthoDB" id="1735926at2759"/>
<dbReference type="InterPro" id="IPR044665">
    <property type="entry name" value="E_coli_cyclophilin_A-like"/>
</dbReference>
<protein>
    <recommendedName>
        <fullName evidence="1">peptidylprolyl isomerase</fullName>
        <ecNumber evidence="1">5.2.1.8</ecNumber>
    </recommendedName>
</protein>
<dbReference type="EC" id="5.2.1.8" evidence="1"/>
<dbReference type="AlphaFoldDB" id="A0A9W7L172"/>
<evidence type="ECO:0000313" key="7">
    <source>
        <dbReference type="Proteomes" id="UP001165065"/>
    </source>
</evidence>
<name>A0A9W7L172_9STRA</name>
<dbReference type="PROSITE" id="PS50072">
    <property type="entry name" value="CSA_PPIASE_2"/>
    <property type="match status" value="1"/>
</dbReference>
<gene>
    <name evidence="6" type="ORF">TrCOL_g4507</name>
</gene>
<dbReference type="Proteomes" id="UP001165065">
    <property type="component" value="Unassembled WGS sequence"/>
</dbReference>
<accession>A0A9W7L172</accession>
<sequence length="448" mass="48934">MLTARLALCLWIVSATIVALKPSMRFKPHNSCKSNEHHISKRRLDSKTIFESAAAKTLSTAATLSIMASFIFQPPLPAMASVAPLADVGLREFLVKDGRELLRLSLPSSMTKDAPINLESDPGRQCQEAIELVRLRLEQVGFSGKKPVWLASLKEVNEANRIANTNALLEKVPKKDLPQATKQLEALKLSIDSLRDAVRNEDIKGTIETQSKAAQELYDLRLLSMKPGLPYSIPSDVSSPGVPILKGRATVDITIKRPAGSKPFTLDDGSKSDTLPLTLVIDGYRAPVTAGNFVDLVNRKFFDGTEINSVDDLFINAGKPDGAEGFVDPRTKEVRRIPLELFYKKDVTPVWHYSSDDDMRATEGFANPFQAVGALGMIHDPEDNDSASSQFFFLKWDQGLVAPGRNTLDGSSANFGYVVKNEGALSQINKRDTIAKAVVVSGANLLQS</sequence>
<keyword evidence="3" id="KW-0413">Isomerase</keyword>
<feature type="chain" id="PRO_5040840680" description="peptidylprolyl isomerase" evidence="4">
    <location>
        <begin position="20"/>
        <end position="448"/>
    </location>
</feature>
<dbReference type="EMBL" id="BRYA01000526">
    <property type="protein sequence ID" value="GMI21065.1"/>
    <property type="molecule type" value="Genomic_DNA"/>
</dbReference>
<dbReference type="GO" id="GO:0003755">
    <property type="term" value="F:peptidyl-prolyl cis-trans isomerase activity"/>
    <property type="evidence" value="ECO:0007669"/>
    <property type="project" value="UniProtKB-KW"/>
</dbReference>
<dbReference type="InterPro" id="IPR002130">
    <property type="entry name" value="Cyclophilin-type_PPIase_dom"/>
</dbReference>
<dbReference type="SUPFAM" id="SSF50891">
    <property type="entry name" value="Cyclophilin-like"/>
    <property type="match status" value="1"/>
</dbReference>
<dbReference type="PANTHER" id="PTHR43246">
    <property type="entry name" value="PEPTIDYL-PROLYL CIS-TRANS ISOMERASE CYP38, CHLOROPLASTIC"/>
    <property type="match status" value="1"/>
</dbReference>
<keyword evidence="4" id="KW-0732">Signal</keyword>
<dbReference type="Pfam" id="PF00160">
    <property type="entry name" value="Pro_isomerase"/>
    <property type="match status" value="1"/>
</dbReference>
<organism evidence="6 7">
    <name type="scientific">Triparma columacea</name>
    <dbReference type="NCBI Taxonomy" id="722753"/>
    <lineage>
        <taxon>Eukaryota</taxon>
        <taxon>Sar</taxon>
        <taxon>Stramenopiles</taxon>
        <taxon>Ochrophyta</taxon>
        <taxon>Bolidophyceae</taxon>
        <taxon>Parmales</taxon>
        <taxon>Triparmaceae</taxon>
        <taxon>Triparma</taxon>
    </lineage>
</organism>
<comment type="caution">
    <text evidence="6">The sequence shown here is derived from an EMBL/GenBank/DDBJ whole genome shotgun (WGS) entry which is preliminary data.</text>
</comment>
<evidence type="ECO:0000259" key="5">
    <source>
        <dbReference type="PROSITE" id="PS50072"/>
    </source>
</evidence>
<keyword evidence="7" id="KW-1185">Reference proteome</keyword>
<evidence type="ECO:0000256" key="2">
    <source>
        <dbReference type="ARBA" id="ARBA00023110"/>
    </source>
</evidence>
<dbReference type="Gene3D" id="2.40.100.10">
    <property type="entry name" value="Cyclophilin-like"/>
    <property type="match status" value="1"/>
</dbReference>
<evidence type="ECO:0000256" key="4">
    <source>
        <dbReference type="SAM" id="SignalP"/>
    </source>
</evidence>
<evidence type="ECO:0000256" key="3">
    <source>
        <dbReference type="ARBA" id="ARBA00023235"/>
    </source>
</evidence>
<proteinExistence type="predicted"/>
<keyword evidence="2" id="KW-0697">Rotamase</keyword>
<evidence type="ECO:0000256" key="1">
    <source>
        <dbReference type="ARBA" id="ARBA00013194"/>
    </source>
</evidence>
<feature type="domain" description="PPIase cyclophilin-type" evidence="5">
    <location>
        <begin position="277"/>
        <end position="433"/>
    </location>
</feature>